<feature type="region of interest" description="Disordered" evidence="1">
    <location>
        <begin position="175"/>
        <end position="199"/>
    </location>
</feature>
<organism evidence="2 3">
    <name type="scientific">Pseudoalteromonas luteoviolacea CPMOR-1</name>
    <dbReference type="NCBI Taxonomy" id="1365248"/>
    <lineage>
        <taxon>Bacteria</taxon>
        <taxon>Pseudomonadati</taxon>
        <taxon>Pseudomonadota</taxon>
        <taxon>Gammaproteobacteria</taxon>
        <taxon>Alteromonadales</taxon>
        <taxon>Pseudoalteromonadaceae</taxon>
        <taxon>Pseudoalteromonas</taxon>
    </lineage>
</organism>
<gene>
    <name evidence="2" type="ORF">N473_01075</name>
</gene>
<name>A0A162B211_9GAMM</name>
<dbReference type="PATRIC" id="fig|1365248.3.peg.1384"/>
<dbReference type="EMBL" id="AUYC01000018">
    <property type="protein sequence ID" value="KZN65193.1"/>
    <property type="molecule type" value="Genomic_DNA"/>
</dbReference>
<proteinExistence type="predicted"/>
<accession>A0A162B211</accession>
<protein>
    <submittedName>
        <fullName evidence="2">Uncharacterized protein</fullName>
    </submittedName>
</protein>
<sequence length="262" mass="29725">MEFKLQNEETNKKEIGKTIVFTGVSYDRKAIEQTLKTQVKDRWGWNTVPKGTSADHMVPHSAIKNRMIDKINGSKFWEIYKEVQEGTESWIPKYVRDRSDKATRYGVKNYYNQATIVDKDNAVSYGAATTLPESRKWLTNLFDDATDNVENLMYWPATSGDSADELSNTAQHNTLTTKNHNGVSVDNNRTKTTSGAWKKTSGTGVDVPLKTGLLSGWNAQSKYMNNIFWDQAGHEAHATKLYEDNLDNYDNNTKNKALGYVF</sequence>
<dbReference type="Proteomes" id="UP000076486">
    <property type="component" value="Unassembled WGS sequence"/>
</dbReference>
<evidence type="ECO:0000256" key="1">
    <source>
        <dbReference type="SAM" id="MobiDB-lite"/>
    </source>
</evidence>
<reference evidence="2 3" key="1">
    <citation type="submission" date="2013-07" db="EMBL/GenBank/DDBJ databases">
        <title>Comparative Genomic and Metabolomic Analysis of Twelve Strains of Pseudoalteromonas luteoviolacea.</title>
        <authorList>
            <person name="Vynne N.G."/>
            <person name="Mansson M."/>
            <person name="Gram L."/>
        </authorList>
    </citation>
    <scope>NUCLEOTIDE SEQUENCE [LARGE SCALE GENOMIC DNA]</scope>
    <source>
        <strain evidence="2 3">CPMOR-1</strain>
    </source>
</reference>
<comment type="caution">
    <text evidence="2">The sequence shown here is derived from an EMBL/GenBank/DDBJ whole genome shotgun (WGS) entry which is preliminary data.</text>
</comment>
<dbReference type="AlphaFoldDB" id="A0A162B211"/>
<evidence type="ECO:0000313" key="2">
    <source>
        <dbReference type="EMBL" id="KZN65193.1"/>
    </source>
</evidence>
<dbReference type="RefSeq" id="WP_063367226.1">
    <property type="nucleotide sequence ID" value="NZ_AUYC01000018.1"/>
</dbReference>
<evidence type="ECO:0000313" key="3">
    <source>
        <dbReference type="Proteomes" id="UP000076486"/>
    </source>
</evidence>